<organism evidence="2 3">
    <name type="scientific">Cuscuta europaea</name>
    <name type="common">European dodder</name>
    <dbReference type="NCBI Taxonomy" id="41803"/>
    <lineage>
        <taxon>Eukaryota</taxon>
        <taxon>Viridiplantae</taxon>
        <taxon>Streptophyta</taxon>
        <taxon>Embryophyta</taxon>
        <taxon>Tracheophyta</taxon>
        <taxon>Spermatophyta</taxon>
        <taxon>Magnoliopsida</taxon>
        <taxon>eudicotyledons</taxon>
        <taxon>Gunneridae</taxon>
        <taxon>Pentapetalae</taxon>
        <taxon>asterids</taxon>
        <taxon>lamiids</taxon>
        <taxon>Solanales</taxon>
        <taxon>Convolvulaceae</taxon>
        <taxon>Cuscuteae</taxon>
        <taxon>Cuscuta</taxon>
        <taxon>Cuscuta subgen. Cuscuta</taxon>
    </lineage>
</organism>
<proteinExistence type="predicted"/>
<dbReference type="EMBL" id="CAMAPE010000008">
    <property type="protein sequence ID" value="CAH9073013.1"/>
    <property type="molecule type" value="Genomic_DNA"/>
</dbReference>
<keyword evidence="3" id="KW-1185">Reference proteome</keyword>
<dbReference type="AlphaFoldDB" id="A0A9P0YRY0"/>
<evidence type="ECO:0000313" key="3">
    <source>
        <dbReference type="Proteomes" id="UP001152484"/>
    </source>
</evidence>
<name>A0A9P0YRY0_CUSEU</name>
<feature type="region of interest" description="Disordered" evidence="1">
    <location>
        <begin position="37"/>
        <end position="60"/>
    </location>
</feature>
<evidence type="ECO:0000313" key="2">
    <source>
        <dbReference type="EMBL" id="CAH9073013.1"/>
    </source>
</evidence>
<sequence length="114" mass="13250">MVYKRHGFKNVNKAKTVTSTSESFKNFDLDNHFSTENDSCDSYGSENEDQTHVEDLPSPGVCVNDDEKKRRRISNRCDCKARAVYKLAGMNQYKNTFFRRGITTLSFLIHRCHF</sequence>
<accession>A0A9P0YRY0</accession>
<gene>
    <name evidence="2" type="ORF">CEURO_LOCUS4611</name>
</gene>
<reference evidence="2" key="1">
    <citation type="submission" date="2022-07" db="EMBL/GenBank/DDBJ databases">
        <authorList>
            <person name="Macas J."/>
            <person name="Novak P."/>
            <person name="Neumann P."/>
        </authorList>
    </citation>
    <scope>NUCLEOTIDE SEQUENCE</scope>
</reference>
<comment type="caution">
    <text evidence="2">The sequence shown here is derived from an EMBL/GenBank/DDBJ whole genome shotgun (WGS) entry which is preliminary data.</text>
</comment>
<protein>
    <submittedName>
        <fullName evidence="2">Uncharacterized protein</fullName>
    </submittedName>
</protein>
<evidence type="ECO:0000256" key="1">
    <source>
        <dbReference type="SAM" id="MobiDB-lite"/>
    </source>
</evidence>
<dbReference type="Proteomes" id="UP001152484">
    <property type="component" value="Unassembled WGS sequence"/>
</dbReference>